<proteinExistence type="predicted"/>
<protein>
    <submittedName>
        <fullName evidence="2">Uncharacterized protein</fullName>
    </submittedName>
</protein>
<evidence type="ECO:0000256" key="1">
    <source>
        <dbReference type="SAM" id="MobiDB-lite"/>
    </source>
</evidence>
<organism evidence="2 3">
    <name type="scientific">Cladophialophora psammophila CBS 110553</name>
    <dbReference type="NCBI Taxonomy" id="1182543"/>
    <lineage>
        <taxon>Eukaryota</taxon>
        <taxon>Fungi</taxon>
        <taxon>Dikarya</taxon>
        <taxon>Ascomycota</taxon>
        <taxon>Pezizomycotina</taxon>
        <taxon>Eurotiomycetes</taxon>
        <taxon>Chaetothyriomycetidae</taxon>
        <taxon>Chaetothyriales</taxon>
        <taxon>Herpotrichiellaceae</taxon>
        <taxon>Cladophialophora</taxon>
    </lineage>
</organism>
<evidence type="ECO:0000313" key="3">
    <source>
        <dbReference type="Proteomes" id="UP000019471"/>
    </source>
</evidence>
<dbReference type="GeneID" id="19190183"/>
<dbReference type="Proteomes" id="UP000019471">
    <property type="component" value="Unassembled WGS sequence"/>
</dbReference>
<dbReference type="EMBL" id="AMGX01000007">
    <property type="protein sequence ID" value="EXJ71657.1"/>
    <property type="molecule type" value="Genomic_DNA"/>
</dbReference>
<dbReference type="HOGENOM" id="CLU_2037832_0_0_1"/>
<gene>
    <name evidence="2" type="ORF">A1O5_05465</name>
</gene>
<sequence length="124" mass="13219">MSSLPLSLLPPSAISPSAFHQALKLYPSLVEKVYRSKLKNDPKKVADALERDLWRFEVLPAAVAAATAADAASSTGVGRAQVTTQASKKDESKKKRSLPDALDGSSVGGGLTKDAVERLVQWKM</sequence>
<feature type="region of interest" description="Disordered" evidence="1">
    <location>
        <begin position="68"/>
        <end position="110"/>
    </location>
</feature>
<dbReference type="AlphaFoldDB" id="W9WTW6"/>
<comment type="caution">
    <text evidence="2">The sequence shown here is derived from an EMBL/GenBank/DDBJ whole genome shotgun (WGS) entry which is preliminary data.</text>
</comment>
<evidence type="ECO:0000313" key="2">
    <source>
        <dbReference type="EMBL" id="EXJ71657.1"/>
    </source>
</evidence>
<keyword evidence="3" id="KW-1185">Reference proteome</keyword>
<accession>W9WTW6</accession>
<dbReference type="STRING" id="1182543.W9WTW6"/>
<feature type="compositionally biased region" description="Low complexity" evidence="1">
    <location>
        <begin position="68"/>
        <end position="78"/>
    </location>
</feature>
<name>W9WTW6_9EURO</name>
<dbReference type="RefSeq" id="XP_007744256.1">
    <property type="nucleotide sequence ID" value="XM_007746066.1"/>
</dbReference>
<reference evidence="2 3" key="1">
    <citation type="submission" date="2013-03" db="EMBL/GenBank/DDBJ databases">
        <title>The Genome Sequence of Cladophialophora psammophila CBS 110553.</title>
        <authorList>
            <consortium name="The Broad Institute Genomics Platform"/>
            <person name="Cuomo C."/>
            <person name="de Hoog S."/>
            <person name="Gorbushina A."/>
            <person name="Walker B."/>
            <person name="Young S.K."/>
            <person name="Zeng Q."/>
            <person name="Gargeya S."/>
            <person name="Fitzgerald M."/>
            <person name="Haas B."/>
            <person name="Abouelleil A."/>
            <person name="Allen A.W."/>
            <person name="Alvarado L."/>
            <person name="Arachchi H.M."/>
            <person name="Berlin A.M."/>
            <person name="Chapman S.B."/>
            <person name="Gainer-Dewar J."/>
            <person name="Goldberg J."/>
            <person name="Griggs A."/>
            <person name="Gujja S."/>
            <person name="Hansen M."/>
            <person name="Howarth C."/>
            <person name="Imamovic A."/>
            <person name="Ireland A."/>
            <person name="Larimer J."/>
            <person name="McCowan C."/>
            <person name="Murphy C."/>
            <person name="Pearson M."/>
            <person name="Poon T.W."/>
            <person name="Priest M."/>
            <person name="Roberts A."/>
            <person name="Saif S."/>
            <person name="Shea T."/>
            <person name="Sisk P."/>
            <person name="Sykes S."/>
            <person name="Wortman J."/>
            <person name="Nusbaum C."/>
            <person name="Birren B."/>
        </authorList>
    </citation>
    <scope>NUCLEOTIDE SEQUENCE [LARGE SCALE GENOMIC DNA]</scope>
    <source>
        <strain evidence="2 3">CBS 110553</strain>
    </source>
</reference>
<dbReference type="OrthoDB" id="4160262at2759"/>